<evidence type="ECO:0000256" key="8">
    <source>
        <dbReference type="SAM" id="Phobius"/>
    </source>
</evidence>
<feature type="transmembrane region" description="Helical" evidence="8">
    <location>
        <begin position="127"/>
        <end position="145"/>
    </location>
</feature>
<evidence type="ECO:0000256" key="5">
    <source>
        <dbReference type="ARBA" id="ARBA00022692"/>
    </source>
</evidence>
<feature type="transmembrane region" description="Helical" evidence="8">
    <location>
        <begin position="247"/>
        <end position="266"/>
    </location>
</feature>
<keyword evidence="4" id="KW-1003">Cell membrane</keyword>
<evidence type="ECO:0000313" key="9">
    <source>
        <dbReference type="EMBL" id="EIT71084.1"/>
    </source>
</evidence>
<keyword evidence="6 8" id="KW-1133">Transmembrane helix</keyword>
<dbReference type="Pfam" id="PF03547">
    <property type="entry name" value="Mem_trans"/>
    <property type="match status" value="2"/>
</dbReference>
<evidence type="ECO:0000256" key="7">
    <source>
        <dbReference type="ARBA" id="ARBA00023136"/>
    </source>
</evidence>
<comment type="similarity">
    <text evidence="2">Belongs to the auxin efflux carrier (TC 2.A.69) family.</text>
</comment>
<evidence type="ECO:0000256" key="1">
    <source>
        <dbReference type="ARBA" id="ARBA00004651"/>
    </source>
</evidence>
<dbReference type="InterPro" id="IPR004776">
    <property type="entry name" value="Mem_transp_PIN-like"/>
</dbReference>
<feature type="transmembrane region" description="Helical" evidence="8">
    <location>
        <begin position="57"/>
        <end position="79"/>
    </location>
</feature>
<keyword evidence="3" id="KW-0813">Transport</keyword>
<dbReference type="OrthoDB" id="9786183at2"/>
<accession>I7ZGS3</accession>
<feature type="transmembrane region" description="Helical" evidence="8">
    <location>
        <begin position="278"/>
        <end position="298"/>
    </location>
</feature>
<feature type="transmembrane region" description="Helical" evidence="8">
    <location>
        <begin position="91"/>
        <end position="115"/>
    </location>
</feature>
<dbReference type="AlphaFoldDB" id="I7ZGS3"/>
<evidence type="ECO:0000256" key="3">
    <source>
        <dbReference type="ARBA" id="ARBA00022448"/>
    </source>
</evidence>
<dbReference type="STRING" id="1172194.WQQ_12210"/>
<dbReference type="Gene3D" id="1.20.1530.20">
    <property type="match status" value="1"/>
</dbReference>
<evidence type="ECO:0000256" key="6">
    <source>
        <dbReference type="ARBA" id="ARBA00022989"/>
    </source>
</evidence>
<evidence type="ECO:0000256" key="2">
    <source>
        <dbReference type="ARBA" id="ARBA00010145"/>
    </source>
</evidence>
<comment type="subcellular location">
    <subcellularLocation>
        <location evidence="1">Cell membrane</location>
        <topology evidence="1">Multi-pass membrane protein</topology>
    </subcellularLocation>
</comment>
<dbReference type="EMBL" id="AKGD01000001">
    <property type="protein sequence ID" value="EIT71084.1"/>
    <property type="molecule type" value="Genomic_DNA"/>
</dbReference>
<dbReference type="InterPro" id="IPR038770">
    <property type="entry name" value="Na+/solute_symporter_sf"/>
</dbReference>
<keyword evidence="10" id="KW-1185">Reference proteome</keyword>
<feature type="transmembrane region" description="Helical" evidence="8">
    <location>
        <begin position="157"/>
        <end position="177"/>
    </location>
</feature>
<dbReference type="GO" id="GO:0055085">
    <property type="term" value="P:transmembrane transport"/>
    <property type="evidence" value="ECO:0007669"/>
    <property type="project" value="InterPro"/>
</dbReference>
<evidence type="ECO:0000313" key="10">
    <source>
        <dbReference type="Proteomes" id="UP000003704"/>
    </source>
</evidence>
<dbReference type="PANTHER" id="PTHR36838:SF1">
    <property type="entry name" value="SLR1864 PROTEIN"/>
    <property type="match status" value="1"/>
</dbReference>
<gene>
    <name evidence="9" type="ORF">WQQ_12210</name>
</gene>
<proteinExistence type="inferred from homology"/>
<keyword evidence="7 8" id="KW-0472">Membrane</keyword>
<keyword evidence="5 8" id="KW-0812">Transmembrane</keyword>
<dbReference type="RefSeq" id="WP_007184175.1">
    <property type="nucleotide sequence ID" value="NZ_AKGD01000001.1"/>
</dbReference>
<evidence type="ECO:0000256" key="4">
    <source>
        <dbReference type="ARBA" id="ARBA00022475"/>
    </source>
</evidence>
<dbReference type="PANTHER" id="PTHR36838">
    <property type="entry name" value="AUXIN EFFLUX CARRIER FAMILY PROTEIN"/>
    <property type="match status" value="1"/>
</dbReference>
<protein>
    <recommendedName>
        <fullName evidence="11">Auxin efflux carrier</fullName>
    </recommendedName>
</protein>
<sequence length="300" mass="32229">MSAFLLLLICPLLGWVCARLKWMPDNAVPVINAWLLRIALPAVVLEQIPKLHFDGRMLLPALGPVVLMLSTMAVMAVLARRLNWDRGTQGAMTLCWGLGNTSFVGFPLLIALIGPQALGPAVIADQAGFYCTTLIGLPLAAYFAGQQSKPLDLLVSVLRFVPVQALFIALAMKLVGLQWNEALEGVLKRLSDTLSPLALFSVGLQLQLGAIRRYLPLIGIGVLWKLLLMPGLMWLGAIAMGVHGLPITVGILQVAMAPMITAGIFAKQYGLNPDATTAMISIGIAVSFLTVPMWYLLIGV</sequence>
<dbReference type="Proteomes" id="UP000003704">
    <property type="component" value="Unassembled WGS sequence"/>
</dbReference>
<dbReference type="PATRIC" id="fig|1172194.4.peg.1172"/>
<organism evidence="9 10">
    <name type="scientific">Hydrocarboniphaga effusa AP103</name>
    <dbReference type="NCBI Taxonomy" id="1172194"/>
    <lineage>
        <taxon>Bacteria</taxon>
        <taxon>Pseudomonadati</taxon>
        <taxon>Pseudomonadota</taxon>
        <taxon>Gammaproteobacteria</taxon>
        <taxon>Nevskiales</taxon>
        <taxon>Nevskiaceae</taxon>
        <taxon>Hydrocarboniphaga</taxon>
    </lineage>
</organism>
<name>I7ZGS3_9GAMM</name>
<evidence type="ECO:0008006" key="11">
    <source>
        <dbReference type="Google" id="ProtNLM"/>
    </source>
</evidence>
<comment type="caution">
    <text evidence="9">The sequence shown here is derived from an EMBL/GenBank/DDBJ whole genome shotgun (WGS) entry which is preliminary data.</text>
</comment>
<feature type="transmembrane region" description="Helical" evidence="8">
    <location>
        <begin position="222"/>
        <end position="241"/>
    </location>
</feature>
<reference evidence="9 10" key="1">
    <citation type="journal article" date="2012" name="J. Bacteriol.">
        <title>Genome Sequence of n-Alkane-Degrading Hydrocarboniphaga effusa Strain AP103T (ATCC BAA-332T).</title>
        <authorList>
            <person name="Chang H.K."/>
            <person name="Zylstra G.J."/>
            <person name="Chae J.C."/>
        </authorList>
    </citation>
    <scope>NUCLEOTIDE SEQUENCE [LARGE SCALE GENOMIC DNA]</scope>
    <source>
        <strain evidence="9 10">AP103</strain>
    </source>
</reference>
<dbReference type="GO" id="GO:0005886">
    <property type="term" value="C:plasma membrane"/>
    <property type="evidence" value="ECO:0007669"/>
    <property type="project" value="UniProtKB-SubCell"/>
</dbReference>